<feature type="transmembrane region" description="Helical" evidence="7">
    <location>
        <begin position="123"/>
        <end position="148"/>
    </location>
</feature>
<proteinExistence type="inferred from homology"/>
<dbReference type="AlphaFoldDB" id="A0A067G7Q3"/>
<keyword evidence="2 7" id="KW-0812">Transmembrane</keyword>
<dbReference type="PANTHER" id="PTHR31769">
    <property type="entry name" value="OS07G0462200 PROTEIN-RELATED"/>
    <property type="match status" value="1"/>
</dbReference>
<feature type="transmembrane region" description="Helical" evidence="7">
    <location>
        <begin position="160"/>
        <end position="180"/>
    </location>
</feature>
<dbReference type="GO" id="GO:0012505">
    <property type="term" value="C:endomembrane system"/>
    <property type="evidence" value="ECO:0007669"/>
    <property type="project" value="UniProtKB-SubCell"/>
</dbReference>
<evidence type="ECO:0000256" key="6">
    <source>
        <dbReference type="ARBA" id="ARBA00029467"/>
    </source>
</evidence>
<evidence type="ECO:0000256" key="5">
    <source>
        <dbReference type="ARBA" id="ARBA00023136"/>
    </source>
</evidence>
<evidence type="ECO:0000256" key="7">
    <source>
        <dbReference type="SAM" id="Phobius"/>
    </source>
</evidence>
<keyword evidence="3" id="KW-0732">Signal</keyword>
<dbReference type="STRING" id="2711.A0A067G7Q3"/>
<sequence length="268" mass="29386">MIALSIEQFINFTPYITQPLGDTLLSLSPIIASTGSLLTATMPKNIGFLICLLIMALDITAGILGIEAEVAQNKACLSNFKLKLLFQHFDNNNPELFRQQVKHLRLWIFECREPSHKAFNLGLAAAVLLALAHVIANLLGGCVCFWSREDMAKASANRQLAVFSLIFAWYVVSSSDNFIITSKKNLPQNLLYQLLLNNRITLAVGFSLLIIGTMANSKSRKSCGIAHHRFFSVGGIICFIHGLFTVAYYVSATASAREEKLAGHGGHA</sequence>
<reference evidence="8 9" key="1">
    <citation type="submission" date="2014-04" db="EMBL/GenBank/DDBJ databases">
        <authorList>
            <consortium name="International Citrus Genome Consortium"/>
            <person name="Gmitter F."/>
            <person name="Chen C."/>
            <person name="Farmerie W."/>
            <person name="Harkins T."/>
            <person name="Desany B."/>
            <person name="Mohiuddin M."/>
            <person name="Kodira C."/>
            <person name="Borodovsky M."/>
            <person name="Lomsadze A."/>
            <person name="Burns P."/>
            <person name="Jenkins J."/>
            <person name="Prochnik S."/>
            <person name="Shu S."/>
            <person name="Chapman J."/>
            <person name="Pitluck S."/>
            <person name="Schmutz J."/>
            <person name="Rokhsar D."/>
        </authorList>
    </citation>
    <scope>NUCLEOTIDE SEQUENCE</scope>
</reference>
<keyword evidence="9" id="KW-1185">Reference proteome</keyword>
<evidence type="ECO:0000256" key="3">
    <source>
        <dbReference type="ARBA" id="ARBA00022729"/>
    </source>
</evidence>
<evidence type="ECO:0000313" key="9">
    <source>
        <dbReference type="Proteomes" id="UP000027120"/>
    </source>
</evidence>
<dbReference type="InterPro" id="IPR052222">
    <property type="entry name" value="DESIGUAL"/>
</dbReference>
<organism evidence="8 9">
    <name type="scientific">Citrus sinensis</name>
    <name type="common">Sweet orange</name>
    <name type="synonym">Citrus aurantium var. sinensis</name>
    <dbReference type="NCBI Taxonomy" id="2711"/>
    <lineage>
        <taxon>Eukaryota</taxon>
        <taxon>Viridiplantae</taxon>
        <taxon>Streptophyta</taxon>
        <taxon>Embryophyta</taxon>
        <taxon>Tracheophyta</taxon>
        <taxon>Spermatophyta</taxon>
        <taxon>Magnoliopsida</taxon>
        <taxon>eudicotyledons</taxon>
        <taxon>Gunneridae</taxon>
        <taxon>Pentapetalae</taxon>
        <taxon>rosids</taxon>
        <taxon>malvids</taxon>
        <taxon>Sapindales</taxon>
        <taxon>Rutaceae</taxon>
        <taxon>Aurantioideae</taxon>
        <taxon>Citrus</taxon>
    </lineage>
</organism>
<evidence type="ECO:0000256" key="1">
    <source>
        <dbReference type="ARBA" id="ARBA00004127"/>
    </source>
</evidence>
<protein>
    <submittedName>
        <fullName evidence="8">Uncharacterized protein</fullName>
    </submittedName>
</protein>
<dbReference type="EMBL" id="KK784882">
    <property type="protein sequence ID" value="KDO75614.1"/>
    <property type="molecule type" value="Genomic_DNA"/>
</dbReference>
<comment type="subcellular location">
    <subcellularLocation>
        <location evidence="1">Endomembrane system</location>
        <topology evidence="1">Multi-pass membrane protein</topology>
    </subcellularLocation>
</comment>
<comment type="similarity">
    <text evidence="6">Belongs to the DESIGUAL family.</text>
</comment>
<accession>A0A067G7Q3</accession>
<evidence type="ECO:0000256" key="2">
    <source>
        <dbReference type="ARBA" id="ARBA00022692"/>
    </source>
</evidence>
<keyword evidence="5 7" id="KW-0472">Membrane</keyword>
<name>A0A067G7Q3_CITSI</name>
<feature type="transmembrane region" description="Helical" evidence="7">
    <location>
        <begin position="46"/>
        <end position="66"/>
    </location>
</feature>
<evidence type="ECO:0000313" key="8">
    <source>
        <dbReference type="EMBL" id="KDO75614.1"/>
    </source>
</evidence>
<feature type="transmembrane region" description="Helical" evidence="7">
    <location>
        <begin position="229"/>
        <end position="250"/>
    </location>
</feature>
<dbReference type="InterPro" id="IPR009606">
    <property type="entry name" value="DEAL/Modifying_wall_lignin1/2"/>
</dbReference>
<dbReference type="SMR" id="A0A067G7Q3"/>
<evidence type="ECO:0000256" key="4">
    <source>
        <dbReference type="ARBA" id="ARBA00022989"/>
    </source>
</evidence>
<keyword evidence="4 7" id="KW-1133">Transmembrane helix</keyword>
<gene>
    <name evidence="8" type="ORF">CISIN_1g038100mg</name>
</gene>
<dbReference type="Pfam" id="PF06749">
    <property type="entry name" value="DUF1218"/>
    <property type="match status" value="2"/>
</dbReference>
<dbReference type="Proteomes" id="UP000027120">
    <property type="component" value="Unassembled WGS sequence"/>
</dbReference>
<feature type="transmembrane region" description="Helical" evidence="7">
    <location>
        <begin position="200"/>
        <end position="217"/>
    </location>
</feature>